<evidence type="ECO:0000256" key="4">
    <source>
        <dbReference type="ARBA" id="ARBA00041766"/>
    </source>
</evidence>
<keyword evidence="3" id="KW-0456">Lyase</keyword>
<evidence type="ECO:0000313" key="7">
    <source>
        <dbReference type="EMBL" id="EDO29119.1"/>
    </source>
</evidence>
<name>A7T4J2_NEMVE</name>
<reference evidence="7 8" key="1">
    <citation type="journal article" date="2007" name="Science">
        <title>Sea anemone genome reveals ancestral eumetazoan gene repertoire and genomic organization.</title>
        <authorList>
            <person name="Putnam N.H."/>
            <person name="Srivastava M."/>
            <person name="Hellsten U."/>
            <person name="Dirks B."/>
            <person name="Chapman J."/>
            <person name="Salamov A."/>
            <person name="Terry A."/>
            <person name="Shapiro H."/>
            <person name="Lindquist E."/>
            <person name="Kapitonov V.V."/>
            <person name="Jurka J."/>
            <person name="Genikhovich G."/>
            <person name="Grigoriev I.V."/>
            <person name="Lucas S.M."/>
            <person name="Steele R.E."/>
            <person name="Finnerty J.R."/>
            <person name="Technau U."/>
            <person name="Martindale M.Q."/>
            <person name="Rokhsar D.S."/>
        </authorList>
    </citation>
    <scope>NUCLEOTIDE SEQUENCE [LARGE SCALE GENOMIC DNA]</scope>
    <source>
        <strain evidence="8">CH2 X CH6</strain>
    </source>
</reference>
<dbReference type="InterPro" id="IPR001926">
    <property type="entry name" value="TrpB-like_PALP"/>
</dbReference>
<organism evidence="7 8">
    <name type="scientific">Nematostella vectensis</name>
    <name type="common">Starlet sea anemone</name>
    <dbReference type="NCBI Taxonomy" id="45351"/>
    <lineage>
        <taxon>Eukaryota</taxon>
        <taxon>Metazoa</taxon>
        <taxon>Cnidaria</taxon>
        <taxon>Anthozoa</taxon>
        <taxon>Hexacorallia</taxon>
        <taxon>Actiniaria</taxon>
        <taxon>Edwardsiidae</taxon>
        <taxon>Nematostella</taxon>
    </lineage>
</organism>
<dbReference type="Pfam" id="PF00291">
    <property type="entry name" value="PALP"/>
    <property type="match status" value="1"/>
</dbReference>
<dbReference type="InParanoid" id="A7T4J2"/>
<protein>
    <recommendedName>
        <fullName evidence="4">L-serine deaminase</fullName>
    </recommendedName>
    <alternativeName>
        <fullName evidence="5">L-threonine dehydratase</fullName>
    </alternativeName>
</protein>
<evidence type="ECO:0000256" key="1">
    <source>
        <dbReference type="ARBA" id="ARBA00001933"/>
    </source>
</evidence>
<dbReference type="InterPro" id="IPR036052">
    <property type="entry name" value="TrpB-like_PALP_sf"/>
</dbReference>
<dbReference type="InterPro" id="IPR044561">
    <property type="entry name" value="ACT_ThrD-II-like"/>
</dbReference>
<keyword evidence="2" id="KW-0663">Pyridoxal phosphate</keyword>
<comment type="cofactor">
    <cofactor evidence="1">
        <name>pyridoxal 5'-phosphate</name>
        <dbReference type="ChEBI" id="CHEBI:597326"/>
    </cofactor>
</comment>
<dbReference type="SUPFAM" id="SSF53686">
    <property type="entry name" value="Tryptophan synthase beta subunit-like PLP-dependent enzymes"/>
    <property type="match status" value="1"/>
</dbReference>
<keyword evidence="8" id="KW-1185">Reference proteome</keyword>
<dbReference type="EMBL" id="DS470883">
    <property type="protein sequence ID" value="EDO29119.1"/>
    <property type="molecule type" value="Genomic_DNA"/>
</dbReference>
<dbReference type="OMA" id="MHERAWV"/>
<dbReference type="GO" id="GO:0016829">
    <property type="term" value="F:lyase activity"/>
    <property type="evidence" value="ECO:0007669"/>
    <property type="project" value="UniProtKB-KW"/>
</dbReference>
<dbReference type="PANTHER" id="PTHR48078">
    <property type="entry name" value="THREONINE DEHYDRATASE, MITOCHONDRIAL-RELATED"/>
    <property type="match status" value="1"/>
</dbReference>
<dbReference type="PANTHER" id="PTHR48078:SF19">
    <property type="entry name" value="ACT DOMAIN-CONTAINING PROTEIN"/>
    <property type="match status" value="1"/>
</dbReference>
<dbReference type="CDD" id="cd04886">
    <property type="entry name" value="ACT_ThrD-II-like"/>
    <property type="match status" value="1"/>
</dbReference>
<feature type="domain" description="Tryptophan synthase beta chain-like PALP" evidence="6">
    <location>
        <begin position="3"/>
        <end position="94"/>
    </location>
</feature>
<dbReference type="STRING" id="45351.A7T4J2"/>
<evidence type="ECO:0000256" key="2">
    <source>
        <dbReference type="ARBA" id="ARBA00022898"/>
    </source>
</evidence>
<accession>A7T4J2</accession>
<sequence>MSAGKPVKVKAEMWLTLAEGLSFSIVSELPFQLARKRLDKIVSVSEEHIALAVLRLLEKERIIIEGSGAAGLAALIGGYLPELKGKRVVVPLCGGNIESTTLGRAIERGLYADHRMVRFVVRIGDRPGALARLLHTISSIGASVKDLYQERTWLNSSVYNIQVKVVAELRNAAHGKELRSMLLHRYHEDLQWNTINDEG</sequence>
<dbReference type="PhylomeDB" id="A7T4J2"/>
<evidence type="ECO:0000256" key="3">
    <source>
        <dbReference type="ARBA" id="ARBA00023239"/>
    </source>
</evidence>
<dbReference type="KEGG" id="nve:5499632"/>
<gene>
    <name evidence="7" type="ORF">NEMVEDRAFT_v1g222232</name>
</gene>
<dbReference type="Gene3D" id="3.40.50.1100">
    <property type="match status" value="1"/>
</dbReference>
<evidence type="ECO:0000256" key="5">
    <source>
        <dbReference type="ARBA" id="ARBA00042605"/>
    </source>
</evidence>
<proteinExistence type="predicted"/>
<dbReference type="eggNOG" id="KOG1250">
    <property type="taxonomic scope" value="Eukaryota"/>
</dbReference>
<evidence type="ECO:0000313" key="8">
    <source>
        <dbReference type="Proteomes" id="UP000001593"/>
    </source>
</evidence>
<evidence type="ECO:0000259" key="6">
    <source>
        <dbReference type="Pfam" id="PF00291"/>
    </source>
</evidence>
<dbReference type="Proteomes" id="UP000001593">
    <property type="component" value="Unassembled WGS sequence"/>
</dbReference>
<dbReference type="HOGENOM" id="CLU_1373699_0_0_1"/>
<dbReference type="AlphaFoldDB" id="A7T4J2"/>
<dbReference type="InterPro" id="IPR050147">
    <property type="entry name" value="Ser/Thr_Dehydratase"/>
</dbReference>